<dbReference type="SUPFAM" id="SSF52540">
    <property type="entry name" value="P-loop containing nucleoside triphosphate hydrolases"/>
    <property type="match status" value="1"/>
</dbReference>
<dbReference type="EMBL" id="JABZGU010000254">
    <property type="protein sequence ID" value="MBF4803519.1"/>
    <property type="molecule type" value="Genomic_DNA"/>
</dbReference>
<dbReference type="Proteomes" id="UP000787322">
    <property type="component" value="Unassembled WGS sequence"/>
</dbReference>
<comment type="caution">
    <text evidence="1">The sequence shown here is derived from an EMBL/GenBank/DDBJ whole genome shotgun (WGS) entry which is preliminary data.</text>
</comment>
<feature type="non-terminal residue" evidence="1">
    <location>
        <position position="1"/>
    </location>
</feature>
<dbReference type="InterPro" id="IPR027417">
    <property type="entry name" value="P-loop_NTPase"/>
</dbReference>
<feature type="non-terminal residue" evidence="1">
    <location>
        <position position="443"/>
    </location>
</feature>
<dbReference type="Gene3D" id="3.40.50.300">
    <property type="entry name" value="P-loop containing nucleotide triphosphate hydrolases"/>
    <property type="match status" value="1"/>
</dbReference>
<protein>
    <submittedName>
        <fullName evidence="1">AAA family ATPase</fullName>
    </submittedName>
</protein>
<dbReference type="AlphaFoldDB" id="A0A9D5X4T1"/>
<accession>A0A9D5X4T1</accession>
<gene>
    <name evidence="1" type="ORF">HXK24_06900</name>
</gene>
<dbReference type="Pfam" id="PF13481">
    <property type="entry name" value="AAA_25"/>
    <property type="match status" value="1"/>
</dbReference>
<reference evidence="1" key="1">
    <citation type="submission" date="2020-04" db="EMBL/GenBank/DDBJ databases">
        <title>Deep metagenomics examines the oral microbiome during advanced dental caries in children, revealing novel taxa and co-occurrences with host molecules.</title>
        <authorList>
            <person name="Baker J.L."/>
            <person name="Morton J.T."/>
            <person name="Dinis M."/>
            <person name="Alvarez R."/>
            <person name="Tran N.C."/>
            <person name="Knight R."/>
            <person name="Edlund A."/>
        </authorList>
    </citation>
    <scope>NUCLEOTIDE SEQUENCE</scope>
    <source>
        <strain evidence="1">JCVI_3_bin.11</strain>
    </source>
</reference>
<evidence type="ECO:0000313" key="1">
    <source>
        <dbReference type="EMBL" id="MBF4803519.1"/>
    </source>
</evidence>
<evidence type="ECO:0000313" key="2">
    <source>
        <dbReference type="Proteomes" id="UP000787322"/>
    </source>
</evidence>
<name>A0A9D5X4T1_9ACTN</name>
<sequence>TPDWADEVDVDVMDGDWDQAKDLTDYLAAVFEDSDRVCYVNEVYEKDGKYMPKRGHWDRNAGELREELAKCDGDLGKVLGDWNPEAGAWICFNPVDGKGRSNQNITEFRYALVESDTLEVEKQLGMIQAMKLPCVAVVSSGNKSVHAIVHIDAGTDENLYRKRVEKLYQFCARRKFSPDMANKNPSRLSRMPGITRGENRQRLLKLNIGCKDWDEWEKWADESEDDLPDEADCSDWDEPVELNAPLIGIEGAGLLRQGQKMILTGDSKMGKSYALIDLAEAVCTGSTWLGMPCIKGRVLYVNLEIEANEFRGRLHTVWDARHGDKQPGALDDLKTNFYSWNLRGKARLMKDLTPILIRRVLARGEKGFFTMVIVDPVYKVNGGDDNDSRMVAEFTNAIDRITEECGCAVVYAHHHPKGTAGQKKAMDRMSGSGVYARDADSMC</sequence>
<organism evidence="1 2">
    <name type="scientific">Lancefieldella parvula</name>
    <dbReference type="NCBI Taxonomy" id="1382"/>
    <lineage>
        <taxon>Bacteria</taxon>
        <taxon>Bacillati</taxon>
        <taxon>Actinomycetota</taxon>
        <taxon>Coriobacteriia</taxon>
        <taxon>Coriobacteriales</taxon>
        <taxon>Atopobiaceae</taxon>
        <taxon>Lancefieldella</taxon>
    </lineage>
</organism>
<proteinExistence type="predicted"/>